<dbReference type="EMBL" id="BRXW01000216">
    <property type="protein sequence ID" value="GMI14655.1"/>
    <property type="molecule type" value="Genomic_DNA"/>
</dbReference>
<comment type="caution">
    <text evidence="2">The sequence shown here is derived from an EMBL/GenBank/DDBJ whole genome shotgun (WGS) entry which is preliminary data.</text>
</comment>
<evidence type="ECO:0000313" key="2">
    <source>
        <dbReference type="EMBL" id="GMI14655.1"/>
    </source>
</evidence>
<dbReference type="InterPro" id="IPR032675">
    <property type="entry name" value="LRR_dom_sf"/>
</dbReference>
<dbReference type="OrthoDB" id="10264456at2759"/>
<keyword evidence="3" id="KW-1185">Reference proteome</keyword>
<feature type="compositionally biased region" description="Polar residues" evidence="1">
    <location>
        <begin position="1"/>
        <end position="10"/>
    </location>
</feature>
<evidence type="ECO:0000256" key="1">
    <source>
        <dbReference type="SAM" id="MobiDB-lite"/>
    </source>
</evidence>
<dbReference type="Proteomes" id="UP001165122">
    <property type="component" value="Unassembled WGS sequence"/>
</dbReference>
<proteinExistence type="predicted"/>
<dbReference type="Pfam" id="PF13306">
    <property type="entry name" value="LRR_5"/>
    <property type="match status" value="1"/>
</dbReference>
<sequence length="259" mass="28291">MSKSVASATRENNKTLKRSVKRGAEDEGNENNDEIELAAADAERRARGSGIICKFGDFKPSKTIASDITSTMATGMDSDSLIEIDEDVDVDIPVAVNSTTTTTVSAAPAVVDEFMHTPEFRRHFVGFVPVDALMALRLATKGWNAAADALIDEGVRSGELMVHDGKDISNDAAEARKERRALVTWVIFFLNITKVGHYACKSAVNLVVVDIPEGVVRISQFAFSGCRSLTTVSFPTTLTSIRQCALSYEGRRRYPRLRQ</sequence>
<dbReference type="Gene3D" id="3.80.10.10">
    <property type="entry name" value="Ribonuclease Inhibitor"/>
    <property type="match status" value="1"/>
</dbReference>
<organism evidence="2 3">
    <name type="scientific">Triparma laevis f. longispina</name>
    <dbReference type="NCBI Taxonomy" id="1714387"/>
    <lineage>
        <taxon>Eukaryota</taxon>
        <taxon>Sar</taxon>
        <taxon>Stramenopiles</taxon>
        <taxon>Ochrophyta</taxon>
        <taxon>Bolidophyceae</taxon>
        <taxon>Parmales</taxon>
        <taxon>Triparmaceae</taxon>
        <taxon>Triparma</taxon>
    </lineage>
</organism>
<dbReference type="InterPro" id="IPR026906">
    <property type="entry name" value="LRR_5"/>
</dbReference>
<gene>
    <name evidence="2" type="ORF">TrLO_g7179</name>
</gene>
<name>A0A9W7FMB8_9STRA</name>
<accession>A0A9W7FMB8</accession>
<evidence type="ECO:0000313" key="3">
    <source>
        <dbReference type="Proteomes" id="UP001165122"/>
    </source>
</evidence>
<dbReference type="AlphaFoldDB" id="A0A9W7FMB8"/>
<protein>
    <submittedName>
        <fullName evidence="2">Uncharacterized protein</fullName>
    </submittedName>
</protein>
<reference evidence="3" key="1">
    <citation type="journal article" date="2023" name="Commun. Biol.">
        <title>Genome analysis of Parmales, the sister group of diatoms, reveals the evolutionary specialization of diatoms from phago-mixotrophs to photoautotrophs.</title>
        <authorList>
            <person name="Ban H."/>
            <person name="Sato S."/>
            <person name="Yoshikawa S."/>
            <person name="Yamada K."/>
            <person name="Nakamura Y."/>
            <person name="Ichinomiya M."/>
            <person name="Sato N."/>
            <person name="Blanc-Mathieu R."/>
            <person name="Endo H."/>
            <person name="Kuwata A."/>
            <person name="Ogata H."/>
        </authorList>
    </citation>
    <scope>NUCLEOTIDE SEQUENCE [LARGE SCALE GENOMIC DNA]</scope>
    <source>
        <strain evidence="3">NIES 3700</strain>
    </source>
</reference>
<feature type="region of interest" description="Disordered" evidence="1">
    <location>
        <begin position="1"/>
        <end position="34"/>
    </location>
</feature>